<evidence type="ECO:0000313" key="3">
    <source>
        <dbReference type="EMBL" id="MCC5465442.1"/>
    </source>
</evidence>
<dbReference type="Gene3D" id="3.90.400.10">
    <property type="entry name" value="Oligo-1,6-glucosidase, Domain 2"/>
    <property type="match status" value="1"/>
</dbReference>
<dbReference type="RefSeq" id="WP_229534692.1">
    <property type="nucleotide sequence ID" value="NZ_JAJHJB010000009.1"/>
</dbReference>
<dbReference type="Gene3D" id="3.20.20.80">
    <property type="entry name" value="Glycosidases"/>
    <property type="match status" value="1"/>
</dbReference>
<dbReference type="Proteomes" id="UP001165492">
    <property type="component" value="Unassembled WGS sequence"/>
</dbReference>
<dbReference type="EMBL" id="JAJHJB010000009">
    <property type="protein sequence ID" value="MCC5465442.1"/>
    <property type="molecule type" value="Genomic_DNA"/>
</dbReference>
<comment type="similarity">
    <text evidence="1">Belongs to the glycosyl hydrolase 13 family.</text>
</comment>
<evidence type="ECO:0000313" key="4">
    <source>
        <dbReference type="Proteomes" id="UP001165492"/>
    </source>
</evidence>
<dbReference type="InterPro" id="IPR017853">
    <property type="entry name" value="GH"/>
</dbReference>
<gene>
    <name evidence="3" type="ORF">LMF89_08720</name>
</gene>
<dbReference type="CDD" id="cd11333">
    <property type="entry name" value="AmyAc_SI_OligoGlu_DGase"/>
    <property type="match status" value="1"/>
</dbReference>
<name>A0ABS8HQI4_9FIRM</name>
<dbReference type="InterPro" id="IPR045857">
    <property type="entry name" value="O16G_dom_2"/>
</dbReference>
<feature type="domain" description="Glycosyl hydrolase family 13 catalytic" evidence="2">
    <location>
        <begin position="14"/>
        <end position="421"/>
    </location>
</feature>
<dbReference type="PANTHER" id="PTHR10357:SF179">
    <property type="entry name" value="NEUTRAL AND BASIC AMINO ACID TRANSPORT PROTEIN RBAT"/>
    <property type="match status" value="1"/>
</dbReference>
<dbReference type="InterPro" id="IPR013780">
    <property type="entry name" value="Glyco_hydro_b"/>
</dbReference>
<dbReference type="Gene3D" id="2.60.40.1180">
    <property type="entry name" value="Golgi alpha-mannosidase II"/>
    <property type="match status" value="1"/>
</dbReference>
<dbReference type="NCBIfam" id="NF008183">
    <property type="entry name" value="PRK10933.1"/>
    <property type="match status" value="1"/>
</dbReference>
<accession>A0ABS8HQI4</accession>
<keyword evidence="4" id="KW-1185">Reference proteome</keyword>
<reference evidence="3" key="1">
    <citation type="submission" date="2021-11" db="EMBL/GenBank/DDBJ databases">
        <title>Description of a new species Pelosinus isolated from the bottom sediments of Lake Baikal.</title>
        <authorList>
            <person name="Zakharyuk A."/>
        </authorList>
    </citation>
    <scope>NUCLEOTIDE SEQUENCE</scope>
    <source>
        <strain evidence="3">Bkl1</strain>
    </source>
</reference>
<sequence length="564" mass="64718">MDSLKWWQKTLVYQIYPKSFCDSSGDGIGDLNGITEKLDYIRNLGVGAVWLTPVYVSPMVDNGYDIADYKNIAPEYGTMADMENLIVEAKKRGIRIVMDLVFNHTSDQHSWFKESRSDYKNSKRDWYIWRDAKPNGAAPTNWRGIFGGSAWTFDEATGQYYLHTFAKEQPDLNWENPEVRRVLYDIANFWLDKGVGGFRIDAITYIKKPVVLKDLPIDGPDGMSNVHMATANQPGILKYLHEFKREVFAGKDIFTVAEANGVSAEELPRWVGKNGAFDMLLEFNHMNLDMEKSSLWCRPVPWKLTQLKKALSDSQKATTENGWYPAFFENHDQPRSVNQFFPKNVDKKLAAKVMATVLFTLKGTPFIYEGQELGMTNTKWPSIECYDDIASKGQYAIALQEGFSKQQALEFVWKYSRDNARTPMQWTSAKNAGFTSGKPWLSLNENYNEVNAGWQMQDEDSVLRYYHRLAKLRQEYDILLKGSYEELLEADEQIYAYMRVMKEKKVIVLCNFSGKEKEYSLPKLSGNGKLLLGNYADAPDQILRAYEARVYLCEGRTTIEGCSK</sequence>
<comment type="caution">
    <text evidence="3">The sequence shown here is derived from an EMBL/GenBank/DDBJ whole genome shotgun (WGS) entry which is preliminary data.</text>
</comment>
<proteinExistence type="inferred from homology"/>
<organism evidence="3 4">
    <name type="scientific">Pelosinus baikalensis</name>
    <dbReference type="NCBI Taxonomy" id="2892015"/>
    <lineage>
        <taxon>Bacteria</taxon>
        <taxon>Bacillati</taxon>
        <taxon>Bacillota</taxon>
        <taxon>Negativicutes</taxon>
        <taxon>Selenomonadales</taxon>
        <taxon>Sporomusaceae</taxon>
        <taxon>Pelosinus</taxon>
    </lineage>
</organism>
<dbReference type="SUPFAM" id="SSF51011">
    <property type="entry name" value="Glycosyl hydrolase domain"/>
    <property type="match status" value="1"/>
</dbReference>
<dbReference type="InterPro" id="IPR006047">
    <property type="entry name" value="GH13_cat_dom"/>
</dbReference>
<evidence type="ECO:0000259" key="2">
    <source>
        <dbReference type="SMART" id="SM00642"/>
    </source>
</evidence>
<dbReference type="Pfam" id="PF00128">
    <property type="entry name" value="Alpha-amylase"/>
    <property type="match status" value="1"/>
</dbReference>
<protein>
    <submittedName>
        <fullName evidence="3">Alpha-glucosidase</fullName>
    </submittedName>
</protein>
<evidence type="ECO:0000256" key="1">
    <source>
        <dbReference type="ARBA" id="ARBA00008061"/>
    </source>
</evidence>
<dbReference type="PANTHER" id="PTHR10357">
    <property type="entry name" value="ALPHA-AMYLASE FAMILY MEMBER"/>
    <property type="match status" value="1"/>
</dbReference>
<dbReference type="SMART" id="SM00642">
    <property type="entry name" value="Aamy"/>
    <property type="match status" value="1"/>
</dbReference>
<dbReference type="SUPFAM" id="SSF51445">
    <property type="entry name" value="(Trans)glycosidases"/>
    <property type="match status" value="1"/>
</dbReference>